<sequence length="77" mass="8755">MQIYLFNSDGIKYVRYFLGDRYKPENTIPTVKHGGGSIMVWGCVSYSCVGRIVFIVKTMNAAMYKQILAQNLRQSAL</sequence>
<keyword evidence="1" id="KW-0472">Membrane</keyword>
<dbReference type="AlphaFoldDB" id="A0A1X0QF02"/>
<dbReference type="GO" id="GO:0003676">
    <property type="term" value="F:nucleic acid binding"/>
    <property type="evidence" value="ECO:0007669"/>
    <property type="project" value="InterPro"/>
</dbReference>
<dbReference type="VEuPathDB" id="MicrosporidiaDB:A0H76_50"/>
<keyword evidence="1" id="KW-0812">Transmembrane</keyword>
<proteinExistence type="predicted"/>
<gene>
    <name evidence="2" type="primary">TCB1</name>
    <name evidence="2" type="ORF">A0H76_50</name>
</gene>
<reference evidence="2 3" key="1">
    <citation type="journal article" date="2017" name="Environ. Microbiol.">
        <title>Decay of the glycolytic pathway and adaptation to intranuclear parasitism within Enterocytozoonidae microsporidia.</title>
        <authorList>
            <person name="Wiredu Boakye D."/>
            <person name="Jaroenlak P."/>
            <person name="Prachumwat A."/>
            <person name="Williams T.A."/>
            <person name="Bateman K.S."/>
            <person name="Itsathitphaisarn O."/>
            <person name="Sritunyalucksana K."/>
            <person name="Paszkiewicz K.H."/>
            <person name="Moore K.A."/>
            <person name="Stentiford G.D."/>
            <person name="Williams B.A."/>
        </authorList>
    </citation>
    <scope>NUCLEOTIDE SEQUENCE [LARGE SCALE GENOMIC DNA]</scope>
    <source>
        <strain evidence="3">canceri</strain>
    </source>
</reference>
<evidence type="ECO:0000313" key="3">
    <source>
        <dbReference type="Proteomes" id="UP000192501"/>
    </source>
</evidence>
<feature type="transmembrane region" description="Helical" evidence="1">
    <location>
        <begin position="38"/>
        <end position="56"/>
    </location>
</feature>
<dbReference type="VEuPathDB" id="MicrosporidiaDB:HERIO_2070"/>
<protein>
    <submittedName>
        <fullName evidence="2">TCB1</fullName>
    </submittedName>
</protein>
<dbReference type="Gene3D" id="3.30.420.10">
    <property type="entry name" value="Ribonuclease H-like superfamily/Ribonuclease H"/>
    <property type="match status" value="1"/>
</dbReference>
<evidence type="ECO:0000256" key="1">
    <source>
        <dbReference type="SAM" id="Phobius"/>
    </source>
</evidence>
<accession>A0A1X0QF02</accession>
<comment type="caution">
    <text evidence="2">The sequence shown here is derived from an EMBL/GenBank/DDBJ whole genome shotgun (WGS) entry which is preliminary data.</text>
</comment>
<keyword evidence="1" id="KW-1133">Transmembrane helix</keyword>
<dbReference type="InterPro" id="IPR036397">
    <property type="entry name" value="RNaseH_sf"/>
</dbReference>
<organism evidence="2 3">
    <name type="scientific">Hepatospora eriocheir</name>
    <dbReference type="NCBI Taxonomy" id="1081669"/>
    <lineage>
        <taxon>Eukaryota</taxon>
        <taxon>Fungi</taxon>
        <taxon>Fungi incertae sedis</taxon>
        <taxon>Microsporidia</taxon>
        <taxon>Hepatosporidae</taxon>
        <taxon>Hepatospora</taxon>
    </lineage>
</organism>
<dbReference type="Proteomes" id="UP000192501">
    <property type="component" value="Unassembled WGS sequence"/>
</dbReference>
<name>A0A1X0QF02_9MICR</name>
<evidence type="ECO:0000313" key="2">
    <source>
        <dbReference type="EMBL" id="ORD98244.1"/>
    </source>
</evidence>
<dbReference type="EMBL" id="LTAI01000876">
    <property type="protein sequence ID" value="ORD98244.1"/>
    <property type="molecule type" value="Genomic_DNA"/>
</dbReference>